<protein>
    <submittedName>
        <fullName evidence="1">Uncharacterized protein</fullName>
    </submittedName>
</protein>
<evidence type="ECO:0000313" key="2">
    <source>
        <dbReference type="Proteomes" id="UP000517547"/>
    </source>
</evidence>
<name>A0A7Y7Y2K1_9PSED</name>
<gene>
    <name evidence="1" type="ORF">HX845_23105</name>
</gene>
<proteinExistence type="predicted"/>
<reference evidence="1 2" key="1">
    <citation type="submission" date="2020-04" db="EMBL/GenBank/DDBJ databases">
        <title>Molecular characterization of pseudomonads from Agaricus bisporus reveal novel blotch 2 pathogens in Western Europe.</title>
        <authorList>
            <person name="Taparia T."/>
            <person name="Krijger M."/>
            <person name="Haynes E."/>
            <person name="Elpinstone J.G."/>
            <person name="Noble R."/>
            <person name="Van Der Wolf J."/>
        </authorList>
    </citation>
    <scope>NUCLEOTIDE SEQUENCE [LARGE SCALE GENOMIC DNA]</scope>
    <source>
        <strain evidence="1 2">IPO3738</strain>
    </source>
</reference>
<comment type="caution">
    <text evidence="1">The sequence shown here is derived from an EMBL/GenBank/DDBJ whole genome shotgun (WGS) entry which is preliminary data.</text>
</comment>
<accession>A0A7Y7Y2K1</accession>
<dbReference type="AlphaFoldDB" id="A0A7Y7Y2K1"/>
<dbReference type="RefSeq" id="WP_017124263.1">
    <property type="nucleotide sequence ID" value="NZ_JACAQE010000008.1"/>
</dbReference>
<dbReference type="Proteomes" id="UP000517547">
    <property type="component" value="Unassembled WGS sequence"/>
</dbReference>
<evidence type="ECO:0000313" key="1">
    <source>
        <dbReference type="EMBL" id="NWC16564.1"/>
    </source>
</evidence>
<dbReference type="EMBL" id="JACAQE010000008">
    <property type="protein sequence ID" value="NWC16564.1"/>
    <property type="molecule type" value="Genomic_DNA"/>
</dbReference>
<sequence length="108" mass="11940">MPLPVTQYFEQRLAAVRVLSAEVATLAEDIAAVQKPEVLEEPAQRQTEKLFDRLDEVARQDVACAARLAAWLYGLVTFKGLTQAEFEAFTDRAIALGGPRAVVDHERA</sequence>
<organism evidence="1 2">
    <name type="scientific">Pseudomonas gingeri</name>
    <dbReference type="NCBI Taxonomy" id="117681"/>
    <lineage>
        <taxon>Bacteria</taxon>
        <taxon>Pseudomonadati</taxon>
        <taxon>Pseudomonadota</taxon>
        <taxon>Gammaproteobacteria</taxon>
        <taxon>Pseudomonadales</taxon>
        <taxon>Pseudomonadaceae</taxon>
        <taxon>Pseudomonas</taxon>
    </lineage>
</organism>